<feature type="transmembrane region" description="Helical" evidence="1">
    <location>
        <begin position="255"/>
        <end position="275"/>
    </location>
</feature>
<keyword evidence="1" id="KW-0812">Transmembrane</keyword>
<keyword evidence="1" id="KW-0472">Membrane</keyword>
<feature type="transmembrane region" description="Helical" evidence="1">
    <location>
        <begin position="371"/>
        <end position="392"/>
    </location>
</feature>
<keyword evidence="1" id="KW-1133">Transmembrane helix</keyword>
<reference evidence="2 3" key="1">
    <citation type="submission" date="2019-02" db="EMBL/GenBank/DDBJ databases">
        <title>Deep-cultivation of Planctomycetes and their phenomic and genomic characterization uncovers novel biology.</title>
        <authorList>
            <person name="Wiegand S."/>
            <person name="Jogler M."/>
            <person name="Boedeker C."/>
            <person name="Pinto D."/>
            <person name="Vollmers J."/>
            <person name="Rivas-Marin E."/>
            <person name="Kohn T."/>
            <person name="Peeters S.H."/>
            <person name="Heuer A."/>
            <person name="Rast P."/>
            <person name="Oberbeckmann S."/>
            <person name="Bunk B."/>
            <person name="Jeske O."/>
            <person name="Meyerdierks A."/>
            <person name="Storesund J.E."/>
            <person name="Kallscheuer N."/>
            <person name="Luecker S."/>
            <person name="Lage O.M."/>
            <person name="Pohl T."/>
            <person name="Merkel B.J."/>
            <person name="Hornburger P."/>
            <person name="Mueller R.-W."/>
            <person name="Bruemmer F."/>
            <person name="Labrenz M."/>
            <person name="Spormann A.M."/>
            <person name="Op den Camp H."/>
            <person name="Overmann J."/>
            <person name="Amann R."/>
            <person name="Jetten M.S.M."/>
            <person name="Mascher T."/>
            <person name="Medema M.H."/>
            <person name="Devos D.P."/>
            <person name="Kaster A.-K."/>
            <person name="Ovreas L."/>
            <person name="Rohde M."/>
            <person name="Galperin M.Y."/>
            <person name="Jogler C."/>
        </authorList>
    </citation>
    <scope>NUCLEOTIDE SEQUENCE [LARGE SCALE GENOMIC DNA]</scope>
    <source>
        <strain evidence="2 3">Pan44</strain>
    </source>
</reference>
<feature type="transmembrane region" description="Helical" evidence="1">
    <location>
        <begin position="148"/>
        <end position="165"/>
    </location>
</feature>
<protein>
    <submittedName>
        <fullName evidence="2">Uncharacterized protein</fullName>
    </submittedName>
</protein>
<feature type="transmembrane region" description="Helical" evidence="1">
    <location>
        <begin position="18"/>
        <end position="36"/>
    </location>
</feature>
<proteinExistence type="predicted"/>
<feature type="transmembrane region" description="Helical" evidence="1">
    <location>
        <begin position="123"/>
        <end position="143"/>
    </location>
</feature>
<feature type="transmembrane region" description="Helical" evidence="1">
    <location>
        <begin position="56"/>
        <end position="78"/>
    </location>
</feature>
<organism evidence="2 3">
    <name type="scientific">Caulifigura coniformis</name>
    <dbReference type="NCBI Taxonomy" id="2527983"/>
    <lineage>
        <taxon>Bacteria</taxon>
        <taxon>Pseudomonadati</taxon>
        <taxon>Planctomycetota</taxon>
        <taxon>Planctomycetia</taxon>
        <taxon>Planctomycetales</taxon>
        <taxon>Planctomycetaceae</taxon>
        <taxon>Caulifigura</taxon>
    </lineage>
</organism>
<evidence type="ECO:0000313" key="3">
    <source>
        <dbReference type="Proteomes" id="UP000315700"/>
    </source>
</evidence>
<keyword evidence="3" id="KW-1185">Reference proteome</keyword>
<dbReference type="RefSeq" id="WP_145030545.1">
    <property type="nucleotide sequence ID" value="NZ_CP036271.1"/>
</dbReference>
<feature type="transmembrane region" description="Helical" evidence="1">
    <location>
        <begin position="492"/>
        <end position="518"/>
    </location>
</feature>
<evidence type="ECO:0000313" key="2">
    <source>
        <dbReference type="EMBL" id="QDT54707.1"/>
    </source>
</evidence>
<sequence>MRTIPTTLAWEFLNRGRWWLPASMLAAILLPLLLFGEMHRRGAFQPSEPSLIMVQSIMMQIGMLMVGAAVFAALGPYARLFARPISTPGIVLLQLLPAGLISAAMWGACTLILNTLLPLDWPLLGPALFLAVILPAVVATYWYTDKSFWLIPSLAFVGVVLGIWFRSHLGMVFRPPTHFWREVTVGDFLFLLCIANLSGFVAVSGIARQRRQEPLPALHLERRLEWLLDQAHSGSAPFQSAERAMVWAERRRRGWILPALSFASMLVAFSLWLVFDRNPVTLLRLATGSGVTVAVTAGLISAFGCRLGPTEANWSIGPFLGTRPITSSTLARCMIAVQLRSVAIATALWLAAFLAAYAINEPYDRLQQPTWLIITLIVCPWISTAVGATIALTGRAQVFGAVIVAALVAVFSFGITVQLAAPRDLRQQILSVGFLGTVYLLSSATILGTILAFVVAKRRAMISSKTVMMAISVAVLLAAIGAWGLLQNSPPVAVGFLVAAAVALAVSPWATSPLAIAWNRSR</sequence>
<feature type="transmembrane region" description="Helical" evidence="1">
    <location>
        <begin position="281"/>
        <end position="305"/>
    </location>
</feature>
<name>A0A517SF40_9PLAN</name>
<dbReference type="AlphaFoldDB" id="A0A517SF40"/>
<feature type="transmembrane region" description="Helical" evidence="1">
    <location>
        <begin position="399"/>
        <end position="421"/>
    </location>
</feature>
<evidence type="ECO:0000256" key="1">
    <source>
        <dbReference type="SAM" id="Phobius"/>
    </source>
</evidence>
<feature type="transmembrane region" description="Helical" evidence="1">
    <location>
        <begin position="185"/>
        <end position="207"/>
    </location>
</feature>
<dbReference type="KEGG" id="ccos:Pan44_27420"/>
<feature type="transmembrane region" description="Helical" evidence="1">
    <location>
        <begin position="342"/>
        <end position="359"/>
    </location>
</feature>
<dbReference type="InParanoid" id="A0A517SF40"/>
<feature type="transmembrane region" description="Helical" evidence="1">
    <location>
        <begin position="90"/>
        <end position="117"/>
    </location>
</feature>
<gene>
    <name evidence="2" type="ORF">Pan44_27420</name>
</gene>
<dbReference type="Proteomes" id="UP000315700">
    <property type="component" value="Chromosome"/>
</dbReference>
<dbReference type="OrthoDB" id="9994010at2"/>
<accession>A0A517SF40</accession>
<dbReference type="EMBL" id="CP036271">
    <property type="protein sequence ID" value="QDT54707.1"/>
    <property type="molecule type" value="Genomic_DNA"/>
</dbReference>
<feature type="transmembrane region" description="Helical" evidence="1">
    <location>
        <begin position="433"/>
        <end position="455"/>
    </location>
</feature>
<feature type="transmembrane region" description="Helical" evidence="1">
    <location>
        <begin position="467"/>
        <end position="486"/>
    </location>
</feature>